<dbReference type="EC" id="2.3.1.275" evidence="10"/>
<feature type="transmembrane region" description="Helical" evidence="10">
    <location>
        <begin position="6"/>
        <end position="27"/>
    </location>
</feature>
<evidence type="ECO:0000256" key="2">
    <source>
        <dbReference type="ARBA" id="ARBA00022516"/>
    </source>
</evidence>
<feature type="transmembrane region" description="Helical" evidence="10">
    <location>
        <begin position="77"/>
        <end position="98"/>
    </location>
</feature>
<evidence type="ECO:0000256" key="1">
    <source>
        <dbReference type="ARBA" id="ARBA00022475"/>
    </source>
</evidence>
<feature type="transmembrane region" description="Helical" evidence="10">
    <location>
        <begin position="110"/>
        <end position="131"/>
    </location>
</feature>
<comment type="similarity">
    <text evidence="10">Belongs to the PlsY family.</text>
</comment>
<dbReference type="HAMAP" id="MF_01043">
    <property type="entry name" value="PlsY"/>
    <property type="match status" value="1"/>
</dbReference>
<evidence type="ECO:0000256" key="7">
    <source>
        <dbReference type="ARBA" id="ARBA00023136"/>
    </source>
</evidence>
<evidence type="ECO:0000256" key="8">
    <source>
        <dbReference type="ARBA" id="ARBA00023209"/>
    </source>
</evidence>
<comment type="caution">
    <text evidence="11">The sequence shown here is derived from an EMBL/GenBank/DDBJ whole genome shotgun (WGS) entry which is preliminary data.</text>
</comment>
<feature type="transmembrane region" description="Helical" evidence="10">
    <location>
        <begin position="138"/>
        <end position="158"/>
    </location>
</feature>
<keyword evidence="12" id="KW-1185">Reference proteome</keyword>
<evidence type="ECO:0000313" key="12">
    <source>
        <dbReference type="Proteomes" id="UP000767392"/>
    </source>
</evidence>
<dbReference type="PANTHER" id="PTHR30309">
    <property type="entry name" value="INNER MEMBRANE PROTEIN YGIH"/>
    <property type="match status" value="1"/>
</dbReference>
<evidence type="ECO:0000256" key="5">
    <source>
        <dbReference type="ARBA" id="ARBA00022989"/>
    </source>
</evidence>
<comment type="catalytic activity">
    <reaction evidence="10">
        <text>an acyl phosphate + sn-glycerol 3-phosphate = a 1-acyl-sn-glycero-3-phosphate + phosphate</text>
        <dbReference type="Rhea" id="RHEA:34075"/>
        <dbReference type="ChEBI" id="CHEBI:43474"/>
        <dbReference type="ChEBI" id="CHEBI:57597"/>
        <dbReference type="ChEBI" id="CHEBI:57970"/>
        <dbReference type="ChEBI" id="CHEBI:59918"/>
        <dbReference type="EC" id="2.3.1.275"/>
    </reaction>
</comment>
<dbReference type="RefSeq" id="WP_105987664.1">
    <property type="nucleotide sequence ID" value="NZ_POST01000002.1"/>
</dbReference>
<dbReference type="InterPro" id="IPR003811">
    <property type="entry name" value="G3P_acylTferase_PlsY"/>
</dbReference>
<comment type="subunit">
    <text evidence="10">Probably interacts with PlsX.</text>
</comment>
<name>A0ABY2YUV9_9LACO</name>
<proteinExistence type="inferred from homology"/>
<keyword evidence="5 10" id="KW-1133">Transmembrane helix</keyword>
<organism evidence="11 12">
    <name type="scientific">Apilactobacillus timberlakei</name>
    <dbReference type="NCBI Taxonomy" id="2008380"/>
    <lineage>
        <taxon>Bacteria</taxon>
        <taxon>Bacillati</taxon>
        <taxon>Bacillota</taxon>
        <taxon>Bacilli</taxon>
        <taxon>Lactobacillales</taxon>
        <taxon>Lactobacillaceae</taxon>
        <taxon>Apilactobacillus</taxon>
    </lineage>
</organism>
<dbReference type="PANTHER" id="PTHR30309:SF0">
    <property type="entry name" value="GLYCEROL-3-PHOSPHATE ACYLTRANSFERASE-RELATED"/>
    <property type="match status" value="1"/>
</dbReference>
<keyword evidence="4 10" id="KW-0812">Transmembrane</keyword>
<dbReference type="NCBIfam" id="TIGR00023">
    <property type="entry name" value="glycerol-3-phosphate 1-O-acyltransferase PlsY"/>
    <property type="match status" value="1"/>
</dbReference>
<protein>
    <recommendedName>
        <fullName evidence="10">Glycerol-3-phosphate acyltransferase</fullName>
    </recommendedName>
    <alternativeName>
        <fullName evidence="10">Acyl-PO4 G3P acyltransferase</fullName>
    </alternativeName>
    <alternativeName>
        <fullName evidence="10">Acyl-phosphate--glycerol-3-phosphate acyltransferase</fullName>
    </alternativeName>
    <alternativeName>
        <fullName evidence="10">G3P acyltransferase</fullName>
        <shortName evidence="10">GPAT</shortName>
        <ecNumber evidence="10">2.3.1.275</ecNumber>
    </alternativeName>
    <alternativeName>
        <fullName evidence="10">Lysophosphatidic acid synthase</fullName>
        <shortName evidence="10">LPA synthase</shortName>
    </alternativeName>
</protein>
<evidence type="ECO:0000313" key="11">
    <source>
        <dbReference type="EMBL" id="TPR15404.1"/>
    </source>
</evidence>
<dbReference type="EMBL" id="QUAM01000002">
    <property type="protein sequence ID" value="TPR15404.1"/>
    <property type="molecule type" value="Genomic_DNA"/>
</dbReference>
<keyword evidence="8 10" id="KW-0594">Phospholipid biosynthesis</keyword>
<keyword evidence="9 10" id="KW-1208">Phospholipid metabolism</keyword>
<keyword evidence="2 10" id="KW-0444">Lipid biosynthesis</keyword>
<keyword evidence="7 10" id="KW-0472">Membrane</keyword>
<keyword evidence="3 10" id="KW-0808">Transferase</keyword>
<accession>A0ABY2YUV9</accession>
<dbReference type="SMART" id="SM01207">
    <property type="entry name" value="G3P_acyltransf"/>
    <property type="match status" value="1"/>
</dbReference>
<comment type="pathway">
    <text evidence="10">Lipid metabolism; phospholipid metabolism.</text>
</comment>
<sequence length="206" mass="22899">MEEKSLKLAILLIIAYLLGSIPSGIWIGKWFFNVDVRQHGSGNIGTTNTYRVLGKKAGTIVMIMDILKGTLATSLPFFFNVNISPIIFGIFAILGHTFSIFDKFKGGKAVATSAGMLLAIHPILFLCACIFELSFTYITSMVSLASMISFPLIVILLFLDNDPWLGTIGLLLTIFIFIRHRKNIIRIKEGNENLVPFGLIYNHKNK</sequence>
<evidence type="ECO:0000256" key="9">
    <source>
        <dbReference type="ARBA" id="ARBA00023264"/>
    </source>
</evidence>
<evidence type="ECO:0000256" key="10">
    <source>
        <dbReference type="HAMAP-Rule" id="MF_01043"/>
    </source>
</evidence>
<evidence type="ECO:0000256" key="6">
    <source>
        <dbReference type="ARBA" id="ARBA00023098"/>
    </source>
</evidence>
<gene>
    <name evidence="10 11" type="primary">plsY</name>
    <name evidence="11" type="ORF">DY048_02885</name>
</gene>
<feature type="transmembrane region" description="Helical" evidence="10">
    <location>
        <begin position="164"/>
        <end position="180"/>
    </location>
</feature>
<dbReference type="Proteomes" id="UP000767392">
    <property type="component" value="Unassembled WGS sequence"/>
</dbReference>
<keyword evidence="1 10" id="KW-1003">Cell membrane</keyword>
<evidence type="ECO:0000256" key="3">
    <source>
        <dbReference type="ARBA" id="ARBA00022679"/>
    </source>
</evidence>
<evidence type="ECO:0000256" key="4">
    <source>
        <dbReference type="ARBA" id="ARBA00022692"/>
    </source>
</evidence>
<comment type="subcellular location">
    <subcellularLocation>
        <location evidence="10">Cell membrane</location>
        <topology evidence="10">Multi-pass membrane protein</topology>
    </subcellularLocation>
</comment>
<keyword evidence="6 10" id="KW-0443">Lipid metabolism</keyword>
<reference evidence="11 12" key="1">
    <citation type="submission" date="2018-08" db="EMBL/GenBank/DDBJ databases">
        <title>Comparative genomics of wild bee and flower associated Lactobacillus reveals potential adaptation to the bee host.</title>
        <authorList>
            <person name="Vuong H.Q."/>
            <person name="Mcfrederick Q.S."/>
        </authorList>
    </citation>
    <scope>NUCLEOTIDE SEQUENCE [LARGE SCALE GENOMIC DNA]</scope>
    <source>
        <strain evidence="11 12">HV_04</strain>
    </source>
</reference>
<comment type="function">
    <text evidence="10">Catalyzes the transfer of an acyl group from acyl-phosphate (acyl-PO(4)) to glycerol-3-phosphate (G3P) to form lysophosphatidic acid (LPA). This enzyme utilizes acyl-phosphate as fatty acyl donor, but not acyl-CoA or acyl-ACP.</text>
</comment>
<dbReference type="Pfam" id="PF02660">
    <property type="entry name" value="G3P_acyltransf"/>
    <property type="match status" value="1"/>
</dbReference>